<dbReference type="GO" id="GO:0004114">
    <property type="term" value="F:3',5'-cyclic-nucleotide phosphodiesterase activity"/>
    <property type="evidence" value="ECO:0007669"/>
    <property type="project" value="UniProtKB-EC"/>
</dbReference>
<evidence type="ECO:0000256" key="2">
    <source>
        <dbReference type="ARBA" id="ARBA00022801"/>
    </source>
</evidence>
<dbReference type="InterPro" id="IPR042283">
    <property type="entry name" value="GpdQ_catalytic"/>
</dbReference>
<sequence length="274" mass="30552">MLIAQLTDLHIKKQGKIAYQKVDTLQCLKQAVTHINGLSPQPDWVVVTGDLGDFGVPEEYDVLVPELKKLHAPVKVIPGNHDHRAYLRAAFEGFSSFDHADYCHFSHVVDGYHLIGLDSSVLGKPYGQLTPDSLEWLATQLADKCDLPTLIFLHHPPMKVGIDHMDVQKLLNDDELWQVLEPYKQVKGLIAGHLHRAIYATWNGLPVWVGPSHSHAVTLDLTPNAPSRFSLEPPAIQLFKLAPDSIVSHISYIEVGEKSAGPFPFFDENNKLID</sequence>
<evidence type="ECO:0000313" key="7">
    <source>
        <dbReference type="Proteomes" id="UP000092544"/>
    </source>
</evidence>
<name>A0A1A8TGE0_9GAMM</name>
<dbReference type="InterPro" id="IPR004843">
    <property type="entry name" value="Calcineurin-like_PHP"/>
</dbReference>
<protein>
    <submittedName>
        <fullName evidence="6">3',5'-cyclic adenosine monophosphate phosphodiesterase CpdA</fullName>
        <ecNumber evidence="6">3.1.4.17</ecNumber>
    </submittedName>
</protein>
<dbReference type="Gene3D" id="3.30.750.180">
    <property type="entry name" value="GpdQ, beta-strand dimerisation domain"/>
    <property type="match status" value="1"/>
</dbReference>
<dbReference type="InterPro" id="IPR026575">
    <property type="entry name" value="GpdQ/CpdA-like"/>
</dbReference>
<dbReference type="PANTHER" id="PTHR42988">
    <property type="entry name" value="PHOSPHOHYDROLASE"/>
    <property type="match status" value="1"/>
</dbReference>
<dbReference type="Gene3D" id="3.60.21.40">
    <property type="entry name" value="GpdQ, catalytic alpha/beta sandwich domain"/>
    <property type="match status" value="1"/>
</dbReference>
<gene>
    <name evidence="6" type="primary">cpdA</name>
    <name evidence="6" type="ORF">MSP8886_02065</name>
</gene>
<dbReference type="InterPro" id="IPR042281">
    <property type="entry name" value="GpdQ_beta-strand"/>
</dbReference>
<accession>A0A1A8TGE0</accession>
<evidence type="ECO:0000256" key="1">
    <source>
        <dbReference type="ARBA" id="ARBA00022723"/>
    </source>
</evidence>
<evidence type="ECO:0000256" key="3">
    <source>
        <dbReference type="ARBA" id="ARBA00023004"/>
    </source>
</evidence>
<dbReference type="InterPro" id="IPR029052">
    <property type="entry name" value="Metallo-depent_PP-like"/>
</dbReference>
<keyword evidence="3" id="KW-0408">Iron</keyword>
<dbReference type="InterPro" id="IPR050884">
    <property type="entry name" value="CNP_phosphodiesterase-III"/>
</dbReference>
<dbReference type="SUPFAM" id="SSF56300">
    <property type="entry name" value="Metallo-dependent phosphatases"/>
    <property type="match status" value="1"/>
</dbReference>
<dbReference type="Pfam" id="PF00149">
    <property type="entry name" value="Metallophos"/>
    <property type="match status" value="1"/>
</dbReference>
<dbReference type="PANTHER" id="PTHR42988:SF2">
    <property type="entry name" value="CYCLIC NUCLEOTIDE PHOSPHODIESTERASE CBUA0032-RELATED"/>
    <property type="match status" value="1"/>
</dbReference>
<dbReference type="GO" id="GO:0046872">
    <property type="term" value="F:metal ion binding"/>
    <property type="evidence" value="ECO:0007669"/>
    <property type="project" value="UniProtKB-KW"/>
</dbReference>
<dbReference type="STRING" id="1792290.MSP8886_02065"/>
<dbReference type="AlphaFoldDB" id="A0A1A8TGE0"/>
<keyword evidence="7" id="KW-1185">Reference proteome</keyword>
<evidence type="ECO:0000259" key="5">
    <source>
        <dbReference type="Pfam" id="PF00149"/>
    </source>
</evidence>
<keyword evidence="1" id="KW-0479">Metal-binding</keyword>
<reference evidence="6 7" key="1">
    <citation type="submission" date="2016-06" db="EMBL/GenBank/DDBJ databases">
        <authorList>
            <person name="Kjaerup R.B."/>
            <person name="Dalgaard T.S."/>
            <person name="Juul-Madsen H.R."/>
        </authorList>
    </citation>
    <scope>NUCLEOTIDE SEQUENCE [LARGE SCALE GENOMIC DNA]</scope>
    <source>
        <strain evidence="6 7">CECT 8886</strain>
    </source>
</reference>
<evidence type="ECO:0000313" key="6">
    <source>
        <dbReference type="EMBL" id="SBS31317.1"/>
    </source>
</evidence>
<comment type="similarity">
    <text evidence="4">Belongs to the cyclic nucleotide phosphodiesterase class-III family.</text>
</comment>
<feature type="domain" description="Calcineurin-like phosphoesterase" evidence="5">
    <location>
        <begin position="1"/>
        <end position="196"/>
    </location>
</feature>
<evidence type="ECO:0000256" key="4">
    <source>
        <dbReference type="ARBA" id="ARBA00025742"/>
    </source>
</evidence>
<dbReference type="Proteomes" id="UP000092544">
    <property type="component" value="Unassembled WGS sequence"/>
</dbReference>
<organism evidence="6 7">
    <name type="scientific">Marinomonas spartinae</name>
    <dbReference type="NCBI Taxonomy" id="1792290"/>
    <lineage>
        <taxon>Bacteria</taxon>
        <taxon>Pseudomonadati</taxon>
        <taxon>Pseudomonadota</taxon>
        <taxon>Gammaproteobacteria</taxon>
        <taxon>Oceanospirillales</taxon>
        <taxon>Oceanospirillaceae</taxon>
        <taxon>Marinomonas</taxon>
    </lineage>
</organism>
<dbReference type="EC" id="3.1.4.17" evidence="6"/>
<keyword evidence="2 6" id="KW-0378">Hydrolase</keyword>
<dbReference type="RefSeq" id="WP_067016023.1">
    <property type="nucleotide sequence ID" value="NZ_FLOB01000004.1"/>
</dbReference>
<dbReference type="OrthoDB" id="9784378at2"/>
<dbReference type="EMBL" id="FLOB01000004">
    <property type="protein sequence ID" value="SBS31317.1"/>
    <property type="molecule type" value="Genomic_DNA"/>
</dbReference>
<proteinExistence type="inferred from homology"/>
<dbReference type="CDD" id="cd07402">
    <property type="entry name" value="MPP_GpdQ"/>
    <property type="match status" value="1"/>
</dbReference>